<evidence type="ECO:0000313" key="2">
    <source>
        <dbReference type="Proteomes" id="UP000033058"/>
    </source>
</evidence>
<accession>A0A0E3PW38</accession>
<protein>
    <submittedName>
        <fullName evidence="1">Uncharacterized protein</fullName>
    </submittedName>
</protein>
<reference evidence="1 2" key="1">
    <citation type="submission" date="2014-07" db="EMBL/GenBank/DDBJ databases">
        <title>Methanogenic archaea and the global carbon cycle.</title>
        <authorList>
            <person name="Henriksen J.R."/>
            <person name="Luke J."/>
            <person name="Reinhart S."/>
            <person name="Benedict M.N."/>
            <person name="Youngblut N.D."/>
            <person name="Metcalf M.E."/>
            <person name="Whitaker R.J."/>
            <person name="Metcalf W.W."/>
        </authorList>
    </citation>
    <scope>NUCLEOTIDE SEQUENCE [LARGE SCALE GENOMIC DNA]</scope>
    <source>
        <strain evidence="1 2">WWM610</strain>
    </source>
</reference>
<proteinExistence type="predicted"/>
<evidence type="ECO:0000313" key="1">
    <source>
        <dbReference type="EMBL" id="AKB40708.1"/>
    </source>
</evidence>
<dbReference type="Proteomes" id="UP000033058">
    <property type="component" value="Chromosome"/>
</dbReference>
<organism evidence="1 2">
    <name type="scientific">Methanosarcina mazei WWM610</name>
    <dbReference type="NCBI Taxonomy" id="1434117"/>
    <lineage>
        <taxon>Archaea</taxon>
        <taxon>Methanobacteriati</taxon>
        <taxon>Methanobacteriota</taxon>
        <taxon>Stenosarchaea group</taxon>
        <taxon>Methanomicrobia</taxon>
        <taxon>Methanosarcinales</taxon>
        <taxon>Methanosarcinaceae</taxon>
        <taxon>Methanosarcina</taxon>
    </lineage>
</organism>
<dbReference type="PATRIC" id="fig|1434117.4.peg.2191"/>
<dbReference type="HOGENOM" id="CLU_2565782_0_0_2"/>
<dbReference type="EMBL" id="CP009509">
    <property type="protein sequence ID" value="AKB40708.1"/>
    <property type="molecule type" value="Genomic_DNA"/>
</dbReference>
<gene>
    <name evidence="1" type="ORF">MSMAW_1717</name>
</gene>
<name>A0A0E3PW38_METMZ</name>
<dbReference type="AlphaFoldDB" id="A0A0E3PW38"/>
<sequence>MVEISEKRFISAKCPEPFKIDIIFTAGLFQGQDHAGSQLLRLSGMVKINLLPLPGSLSTRILPACISTNFLTGEIPGPAPV</sequence>